<dbReference type="EMBL" id="FUEG01000003">
    <property type="protein sequence ID" value="SJL02667.1"/>
    <property type="molecule type" value="Genomic_DNA"/>
</dbReference>
<evidence type="ECO:0000313" key="3">
    <source>
        <dbReference type="Proteomes" id="UP000219338"/>
    </source>
</evidence>
<evidence type="ECO:0000256" key="1">
    <source>
        <dbReference type="SAM" id="MobiDB-lite"/>
    </source>
</evidence>
<organism evidence="2 3">
    <name type="scientific">Armillaria ostoyae</name>
    <name type="common">Armillaria root rot fungus</name>
    <dbReference type="NCBI Taxonomy" id="47428"/>
    <lineage>
        <taxon>Eukaryota</taxon>
        <taxon>Fungi</taxon>
        <taxon>Dikarya</taxon>
        <taxon>Basidiomycota</taxon>
        <taxon>Agaricomycotina</taxon>
        <taxon>Agaricomycetes</taxon>
        <taxon>Agaricomycetidae</taxon>
        <taxon>Agaricales</taxon>
        <taxon>Marasmiineae</taxon>
        <taxon>Physalacriaceae</taxon>
        <taxon>Armillaria</taxon>
    </lineage>
</organism>
<dbReference type="Proteomes" id="UP000219338">
    <property type="component" value="Unassembled WGS sequence"/>
</dbReference>
<proteinExistence type="predicted"/>
<gene>
    <name evidence="2" type="ORF">ARMOST_06001</name>
</gene>
<dbReference type="AlphaFoldDB" id="A0A284R1S7"/>
<name>A0A284R1S7_ARMOS</name>
<accession>A0A284R1S7</accession>
<keyword evidence="3" id="KW-1185">Reference proteome</keyword>
<evidence type="ECO:0000313" key="2">
    <source>
        <dbReference type="EMBL" id="SJL02667.1"/>
    </source>
</evidence>
<protein>
    <submittedName>
        <fullName evidence="2">Uncharacterized protein</fullName>
    </submittedName>
</protein>
<reference evidence="3" key="1">
    <citation type="journal article" date="2017" name="Nat. Ecol. Evol.">
        <title>Genome expansion and lineage-specific genetic innovations in the forest pathogenic fungi Armillaria.</title>
        <authorList>
            <person name="Sipos G."/>
            <person name="Prasanna A.N."/>
            <person name="Walter M.C."/>
            <person name="O'Connor E."/>
            <person name="Balint B."/>
            <person name="Krizsan K."/>
            <person name="Kiss B."/>
            <person name="Hess J."/>
            <person name="Varga T."/>
            <person name="Slot J."/>
            <person name="Riley R."/>
            <person name="Boka B."/>
            <person name="Rigling D."/>
            <person name="Barry K."/>
            <person name="Lee J."/>
            <person name="Mihaltcheva S."/>
            <person name="LaButti K."/>
            <person name="Lipzen A."/>
            <person name="Waldron R."/>
            <person name="Moloney N.M."/>
            <person name="Sperisen C."/>
            <person name="Kredics L."/>
            <person name="Vagvoelgyi C."/>
            <person name="Patrignani A."/>
            <person name="Fitzpatrick D."/>
            <person name="Nagy I."/>
            <person name="Doyle S."/>
            <person name="Anderson J.B."/>
            <person name="Grigoriev I.V."/>
            <person name="Gueldener U."/>
            <person name="Muensterkoetter M."/>
            <person name="Nagy L.G."/>
        </authorList>
    </citation>
    <scope>NUCLEOTIDE SEQUENCE [LARGE SCALE GENOMIC DNA]</scope>
    <source>
        <strain evidence="3">C18/9</strain>
    </source>
</reference>
<sequence length="21" mass="2350">MENTHNYTYSASSNEDTVSEA</sequence>
<feature type="region of interest" description="Disordered" evidence="1">
    <location>
        <begin position="1"/>
        <end position="21"/>
    </location>
</feature>